<dbReference type="PROSITE" id="PS50245">
    <property type="entry name" value="CAP_GLY_2"/>
    <property type="match status" value="1"/>
</dbReference>
<dbReference type="SMART" id="SM01052">
    <property type="entry name" value="CAP_GLY"/>
    <property type="match status" value="1"/>
</dbReference>
<comment type="caution">
    <text evidence="4">The sequence shown here is derived from an EMBL/GenBank/DDBJ whole genome shotgun (WGS) entry which is preliminary data.</text>
</comment>
<feature type="domain" description="CAP-Gly" evidence="3">
    <location>
        <begin position="363"/>
        <end position="405"/>
    </location>
</feature>
<dbReference type="Gene3D" id="2.30.30.190">
    <property type="entry name" value="CAP Gly-rich-like domain"/>
    <property type="match status" value="1"/>
</dbReference>
<reference evidence="4 5" key="1">
    <citation type="submission" date="2024-03" db="EMBL/GenBank/DDBJ databases">
        <title>Aureococcus anophagefferens CCMP1851 and Kratosvirus quantuckense: Draft genome of a second virus-susceptible host strain in the model system.</title>
        <authorList>
            <person name="Chase E."/>
            <person name="Truchon A.R."/>
            <person name="Schepens W."/>
            <person name="Wilhelm S.W."/>
        </authorList>
    </citation>
    <scope>NUCLEOTIDE SEQUENCE [LARGE SCALE GENOMIC DNA]</scope>
    <source>
        <strain evidence="4 5">CCMP1851</strain>
    </source>
</reference>
<dbReference type="PROSITE" id="PS00845">
    <property type="entry name" value="CAP_GLY_1"/>
    <property type="match status" value="1"/>
</dbReference>
<organism evidence="4 5">
    <name type="scientific">Aureococcus anophagefferens</name>
    <name type="common">Harmful bloom alga</name>
    <dbReference type="NCBI Taxonomy" id="44056"/>
    <lineage>
        <taxon>Eukaryota</taxon>
        <taxon>Sar</taxon>
        <taxon>Stramenopiles</taxon>
        <taxon>Ochrophyta</taxon>
        <taxon>Pelagophyceae</taxon>
        <taxon>Pelagomonadales</taxon>
        <taxon>Pelagomonadaceae</taxon>
        <taxon>Aureococcus</taxon>
    </lineage>
</organism>
<feature type="compositionally biased region" description="Basic and acidic residues" evidence="2">
    <location>
        <begin position="253"/>
        <end position="262"/>
    </location>
</feature>
<protein>
    <recommendedName>
        <fullName evidence="3">CAP-Gly domain-containing protein</fullName>
    </recommendedName>
</protein>
<dbReference type="Pfam" id="PF01302">
    <property type="entry name" value="CAP_GLY"/>
    <property type="match status" value="1"/>
</dbReference>
<keyword evidence="1" id="KW-0175">Coiled coil</keyword>
<evidence type="ECO:0000259" key="3">
    <source>
        <dbReference type="PROSITE" id="PS50245"/>
    </source>
</evidence>
<sequence length="412" mass="46038">MARDNSREVAELEGELKERQENFIRRERVYRMRLEELTGELDGLRAWPRKEKTEWMKEDPNICKLRDVHSEIVKHVGLVQDRTMRLVREQERDMLTAFRARLLDVQNELEKEKEKKDDGAAAWIERSRQLEVEVDKEKERADKLDRINQALGGENGRLKLQFETQEDDRAFLLRQLVAVKADNQKMRDAIKAKQLELAERQNGDAENGAPEGGVLSGDGPNVASGASLPAVAGAAPGGDSRENSRPNSRGGPGRRDADGTYRDMIRKLSKMLDMERKHIAQVQSAHAKWRENRTPLEVSLRDAVAVEAHGVQLRVAPGARGAPRPAGAAHAASPDENRDANRALDVGSRVDVRGDLGVVKFVGEVHYAKGEWVGIALDEPEGKNAGTIKGVSYFACDDKHGIMVRRTECKVV</sequence>
<feature type="coiled-coil region" evidence="1">
    <location>
        <begin position="95"/>
        <end position="147"/>
    </location>
</feature>
<dbReference type="SUPFAM" id="SSF74924">
    <property type="entry name" value="Cap-Gly domain"/>
    <property type="match status" value="1"/>
</dbReference>
<keyword evidence="5" id="KW-1185">Reference proteome</keyword>
<feature type="region of interest" description="Disordered" evidence="2">
    <location>
        <begin position="317"/>
        <end position="340"/>
    </location>
</feature>
<evidence type="ECO:0000313" key="4">
    <source>
        <dbReference type="EMBL" id="KAK7236704.1"/>
    </source>
</evidence>
<dbReference type="InterPro" id="IPR036859">
    <property type="entry name" value="CAP-Gly_dom_sf"/>
</dbReference>
<dbReference type="PANTHER" id="PTHR40515:SF1">
    <property type="entry name" value="CILIA- AND FLAGELLA-ASSOCIATED PROTEIN 157"/>
    <property type="match status" value="1"/>
</dbReference>
<feature type="region of interest" description="Disordered" evidence="2">
    <location>
        <begin position="199"/>
        <end position="262"/>
    </location>
</feature>
<dbReference type="PANTHER" id="PTHR40515">
    <property type="entry name" value="CILIA- AND FLAGELLA-ASSOCIATED PROTEIN 157"/>
    <property type="match status" value="1"/>
</dbReference>
<dbReference type="InterPro" id="IPR000938">
    <property type="entry name" value="CAP-Gly_domain"/>
</dbReference>
<proteinExistence type="predicted"/>
<gene>
    <name evidence="4" type="ORF">SO694_0024502</name>
</gene>
<dbReference type="EMBL" id="JBBJCI010000266">
    <property type="protein sequence ID" value="KAK7236704.1"/>
    <property type="molecule type" value="Genomic_DNA"/>
</dbReference>
<evidence type="ECO:0000256" key="2">
    <source>
        <dbReference type="SAM" id="MobiDB-lite"/>
    </source>
</evidence>
<evidence type="ECO:0000256" key="1">
    <source>
        <dbReference type="SAM" id="Coils"/>
    </source>
</evidence>
<feature type="compositionally biased region" description="Low complexity" evidence="2">
    <location>
        <begin position="317"/>
        <end position="332"/>
    </location>
</feature>
<accession>A0ABR1FRT3</accession>
<dbReference type="Proteomes" id="UP001363151">
    <property type="component" value="Unassembled WGS sequence"/>
</dbReference>
<evidence type="ECO:0000313" key="5">
    <source>
        <dbReference type="Proteomes" id="UP001363151"/>
    </source>
</evidence>
<name>A0ABR1FRT3_AURAN</name>